<gene>
    <name evidence="1" type="ORF">H9X91_01510</name>
</gene>
<dbReference type="Proteomes" id="UP000719500">
    <property type="component" value="Unassembled WGS sequence"/>
</dbReference>
<evidence type="ECO:0000313" key="2">
    <source>
        <dbReference type="Proteomes" id="UP000719500"/>
    </source>
</evidence>
<proteinExistence type="predicted"/>
<sequence length="196" mass="22666">MDKFASYLRKLDITQNVTEEEVEKTEMLLHVYAPTLRSAAHRLEELGEECYEGRRQTISDFINLAIDYDRDADRKRIAERLSDMGHSMELLSILESALLLMKEDPRHGDLYYKLLSTRYFDAYCRSNEDAFLALGMSSSSYYRHIKRAVRMYAAYLWCVVIPDLILKEDLRKEYNGDAAGHGGGSQVGDKVAVNWY</sequence>
<reference evidence="1 2" key="1">
    <citation type="journal article" date="2021" name="Sci. Rep.">
        <title>The distribution of antibiotic resistance genes in chicken gut microbiota commensals.</title>
        <authorList>
            <person name="Juricova H."/>
            <person name="Matiasovicova J."/>
            <person name="Kubasova T."/>
            <person name="Cejkova D."/>
            <person name="Rychlik I."/>
        </authorList>
    </citation>
    <scope>NUCLEOTIDE SEQUENCE [LARGE SCALE GENOMIC DNA]</scope>
    <source>
        <strain evidence="1 2">An411</strain>
    </source>
</reference>
<keyword evidence="2" id="KW-1185">Reference proteome</keyword>
<organism evidence="1 2">
    <name type="scientific">Oscillibacter valericigenes</name>
    <dbReference type="NCBI Taxonomy" id="351091"/>
    <lineage>
        <taxon>Bacteria</taxon>
        <taxon>Bacillati</taxon>
        <taxon>Bacillota</taxon>
        <taxon>Clostridia</taxon>
        <taxon>Eubacteriales</taxon>
        <taxon>Oscillospiraceae</taxon>
        <taxon>Oscillibacter</taxon>
    </lineage>
</organism>
<dbReference type="RefSeq" id="WP_195607936.1">
    <property type="nucleotide sequence ID" value="NZ_JACSNX010000001.1"/>
</dbReference>
<evidence type="ECO:0000313" key="1">
    <source>
        <dbReference type="EMBL" id="MBM6850114.1"/>
    </source>
</evidence>
<dbReference type="EMBL" id="JACSNX010000001">
    <property type="protein sequence ID" value="MBM6850114.1"/>
    <property type="molecule type" value="Genomic_DNA"/>
</dbReference>
<name>A0ABS2FR88_9FIRM</name>
<comment type="caution">
    <text evidence="1">The sequence shown here is derived from an EMBL/GenBank/DDBJ whole genome shotgun (WGS) entry which is preliminary data.</text>
</comment>
<accession>A0ABS2FR88</accession>
<protein>
    <submittedName>
        <fullName evidence="1">Uncharacterized protein</fullName>
    </submittedName>
</protein>